<gene>
    <name evidence="2" type="ORF">PN36_29830</name>
</gene>
<keyword evidence="1" id="KW-0472">Membrane</keyword>
<evidence type="ECO:0000313" key="3">
    <source>
        <dbReference type="Proteomes" id="UP000030428"/>
    </source>
</evidence>
<keyword evidence="1" id="KW-0812">Transmembrane</keyword>
<organism evidence="2 3">
    <name type="scientific">Candidatus Thiomargarita nelsonii</name>
    <dbReference type="NCBI Taxonomy" id="1003181"/>
    <lineage>
        <taxon>Bacteria</taxon>
        <taxon>Pseudomonadati</taxon>
        <taxon>Pseudomonadota</taxon>
        <taxon>Gammaproteobacteria</taxon>
        <taxon>Thiotrichales</taxon>
        <taxon>Thiotrichaceae</taxon>
        <taxon>Thiomargarita</taxon>
    </lineage>
</organism>
<sequence>MNILKDLFLLLKNVHRIGLIVLKTLFRMMNWIFTICFIIFGLVLLVTPLNAGILLIIVGILISPPSIDFIEDKFNMTVAPSSQMIVALLSIVTIIVSYEQPLLVGLLIQNAWIESENQAEQFQGYIERAEMKKRKKAFLAMREERLAELQTLYDNGQDQSLIIQGMPYVQFDNQIAQWVESAKKRLKQERTEMALNIVPELIKAEQYGKAYQLASSLNTPELQTLVAESKQALDKEIANLRALYMKGNYDALINTELSHIESDCRVNRLVNDAKKAKDLQKINQLMKAHQYEKTIAFIEQSEHAHHPDFQKLIKKAQQQQNQVTEKKILARLKNLPSKQVKANLREYTELVRIFPDNKKYQDKLKYYKKALAKRRKLPSLLITAEEYEDKWPFTVPKGELECMPPGIVTFNVNDNIYALNDLASLLANARGYKNLEEIRNPSVDLSLFKEKGLELCEQPRRPR</sequence>
<proteinExistence type="predicted"/>
<feature type="transmembrane region" description="Helical" evidence="1">
    <location>
        <begin position="74"/>
        <end position="98"/>
    </location>
</feature>
<evidence type="ECO:0000256" key="1">
    <source>
        <dbReference type="SAM" id="Phobius"/>
    </source>
</evidence>
<keyword evidence="3" id="KW-1185">Reference proteome</keyword>
<dbReference type="InterPro" id="IPR019648">
    <property type="entry name" value="YebY"/>
</dbReference>
<dbReference type="AlphaFoldDB" id="A0A0A6PLH4"/>
<evidence type="ECO:0000313" key="2">
    <source>
        <dbReference type="EMBL" id="KHD06648.1"/>
    </source>
</evidence>
<dbReference type="Proteomes" id="UP000030428">
    <property type="component" value="Unassembled WGS sequence"/>
</dbReference>
<keyword evidence="1" id="KW-1133">Transmembrane helix</keyword>
<feature type="transmembrane region" description="Helical" evidence="1">
    <location>
        <begin position="31"/>
        <end position="62"/>
    </location>
</feature>
<dbReference type="Pfam" id="PF10709">
    <property type="entry name" value="DUF2511"/>
    <property type="match status" value="1"/>
</dbReference>
<accession>A0A0A6PLH4</accession>
<protein>
    <submittedName>
        <fullName evidence="2">Uncharacterized protein</fullName>
    </submittedName>
</protein>
<dbReference type="EMBL" id="JSZA02000211">
    <property type="protein sequence ID" value="KHD06648.1"/>
    <property type="molecule type" value="Genomic_DNA"/>
</dbReference>
<reference evidence="2 3" key="1">
    <citation type="journal article" date="2016" name="Front. Microbiol.">
        <title>Single-Cell (Meta-)Genomics of a Dimorphic Candidatus Thiomargarita nelsonii Reveals Genomic Plasticity.</title>
        <authorList>
            <person name="Flood B.E."/>
            <person name="Fliss P."/>
            <person name="Jones D.S."/>
            <person name="Dick G.J."/>
            <person name="Jain S."/>
            <person name="Kaster A.K."/>
            <person name="Winkel M."/>
            <person name="Mussmann M."/>
            <person name="Bailey J."/>
        </authorList>
    </citation>
    <scope>NUCLEOTIDE SEQUENCE [LARGE SCALE GENOMIC DNA]</scope>
    <source>
        <strain evidence="2">Hydrate Ridge</strain>
    </source>
</reference>
<name>A0A0A6PLH4_9GAMM</name>
<comment type="caution">
    <text evidence="2">The sequence shown here is derived from an EMBL/GenBank/DDBJ whole genome shotgun (WGS) entry which is preliminary data.</text>
</comment>